<organism evidence="3">
    <name type="scientific">Cladocopium goreaui</name>
    <dbReference type="NCBI Taxonomy" id="2562237"/>
    <lineage>
        <taxon>Eukaryota</taxon>
        <taxon>Sar</taxon>
        <taxon>Alveolata</taxon>
        <taxon>Dinophyceae</taxon>
        <taxon>Suessiales</taxon>
        <taxon>Symbiodiniaceae</taxon>
        <taxon>Cladocopium</taxon>
    </lineage>
</organism>
<gene>
    <name evidence="3" type="ORF">C1SCF055_LOCUS40450</name>
</gene>
<dbReference type="AlphaFoldDB" id="A0A9P1DTY8"/>
<dbReference type="Gene3D" id="1.10.238.10">
    <property type="entry name" value="EF-hand"/>
    <property type="match status" value="1"/>
</dbReference>
<dbReference type="EMBL" id="CAMXCT020006541">
    <property type="protein sequence ID" value="CAL1169005.1"/>
    <property type="molecule type" value="Genomic_DNA"/>
</dbReference>
<reference evidence="4" key="2">
    <citation type="submission" date="2024-04" db="EMBL/GenBank/DDBJ databases">
        <authorList>
            <person name="Chen Y."/>
            <person name="Shah S."/>
            <person name="Dougan E. K."/>
            <person name="Thang M."/>
            <person name="Chan C."/>
        </authorList>
    </citation>
    <scope>NUCLEOTIDE SEQUENCE [LARGE SCALE GENOMIC DNA]</scope>
</reference>
<evidence type="ECO:0000313" key="5">
    <source>
        <dbReference type="EMBL" id="CAL4802942.1"/>
    </source>
</evidence>
<dbReference type="PROSITE" id="PS50222">
    <property type="entry name" value="EF_HAND_2"/>
    <property type="match status" value="1"/>
</dbReference>
<dbReference type="PROSITE" id="PS00018">
    <property type="entry name" value="EF_HAND_1"/>
    <property type="match status" value="1"/>
</dbReference>
<name>A0A9P1DTY8_9DINO</name>
<accession>A0A9P1DTY8</accession>
<dbReference type="EMBL" id="CAMXCT030006541">
    <property type="protein sequence ID" value="CAL4802942.1"/>
    <property type="molecule type" value="Genomic_DNA"/>
</dbReference>
<keyword evidence="6" id="KW-1185">Reference proteome</keyword>
<dbReference type="GO" id="GO:0005509">
    <property type="term" value="F:calcium ion binding"/>
    <property type="evidence" value="ECO:0007669"/>
    <property type="project" value="InterPro"/>
</dbReference>
<evidence type="ECO:0000256" key="1">
    <source>
        <dbReference type="ARBA" id="ARBA00022837"/>
    </source>
</evidence>
<dbReference type="InterPro" id="IPR018247">
    <property type="entry name" value="EF_Hand_1_Ca_BS"/>
</dbReference>
<keyword evidence="1" id="KW-0106">Calcium</keyword>
<sequence>MQFLLGVAALFIAFWKSLGKLAWPFCRKWLSRGPSFGFSRLVTLQRTALRDNALQALSDALGGSLPFKAAAMDIGYISLSLGFVVGVRLYVQNVTLVLERLPEEVQWQGGEETARSEVLNQSSAEAKKFIGLVEKAKKPRPPGGFLARILEMFIAGTKVSVEEFQIIFQDPLERQELCVGLCFHLRTSRSWKIEFRGTHLVADAKLRISSGGEELLTPLKLSVDVHLPKVLRTLLVPMRLPKKTAIAEVLVDDINLQLRPKSMVSLTNISDTMSRFGAWKKDVVESVERIPLTAVELRNYLDAVKGRKKDLSEWEQRMTSKEIVNARCSAEAWPVPTDLTVEAWLDQLAEEQRPLRSLNAKVDMASFTAEVLQEHEMPGMGCSLRLKNLKLGAATTDPDMMSNSRETDAFLLAVGEEADGPMPKMKATVQLESMQIECEALGTQAASVLQPCSIEMKFAKYPSACGEDLHLKFQTRALQGQSLTATLSSRAVWRLQRALRNLSGKAIQNDLPAKGGSTASVQREVIRPRRHADTHLEKVRSLFQRLDHNQTGTLQKQEVMELLENMYIRFMTPKEIEIAAEHLVSSLGENKELSFPQLEEFFLRAGASDAAKGQVCLQLHELTKPIPAKLQVHEVWSNLRVSVENSKTYSSNVVDLGAIAAATLQLYWVRTLQNYKEAKRLWKEKLAPSLEPHFRPWMLRGDMPALDVWSDPAISLRSVLFYAKEGQDTTMNVEISMDGLSVRLAETQHASSVPSAKLDLADLHLTGGLYRAATSNSFVPLESGFHGRLQLSAEYWNERIRITEPFVEPWRLRLQATPSRLLLRAEEHLVLNLTPPLLQALTVASNALASAKEDAFDVEHSTAPVAVWVYNRTLCDVRSTPVEISRWAMQEPVAVELATSSTESPAVGTSRWVLEMELRGGDADSATTGTGWWVRQELPFSTSGRRLVSVGHRHLLCVSFSVDVRTLAPVVSLSGIGVLENMTSRSLTVNLGKDGDGNEQTVDVEPYQSWQAGIGGGYEVTMPLDKLGHLKAKLPLDSEPLDDREKLLERFAGYRFVPGRVTSSHPGRRSMSKSCQNLASRAGLLTRGIQILRCLASCSLSNG</sequence>
<evidence type="ECO:0000313" key="6">
    <source>
        <dbReference type="Proteomes" id="UP001152797"/>
    </source>
</evidence>
<evidence type="ECO:0000313" key="3">
    <source>
        <dbReference type="EMBL" id="CAI4015630.1"/>
    </source>
</evidence>
<dbReference type="SUPFAM" id="SSF47473">
    <property type="entry name" value="EF-hand"/>
    <property type="match status" value="1"/>
</dbReference>
<dbReference type="Proteomes" id="UP001152797">
    <property type="component" value="Unassembled WGS sequence"/>
</dbReference>
<proteinExistence type="predicted"/>
<dbReference type="InterPro" id="IPR011992">
    <property type="entry name" value="EF-hand-dom_pair"/>
</dbReference>
<reference evidence="3" key="1">
    <citation type="submission" date="2022-10" db="EMBL/GenBank/DDBJ databases">
        <authorList>
            <person name="Chen Y."/>
            <person name="Dougan E. K."/>
            <person name="Chan C."/>
            <person name="Rhodes N."/>
            <person name="Thang M."/>
        </authorList>
    </citation>
    <scope>NUCLEOTIDE SEQUENCE</scope>
</reference>
<feature type="domain" description="EF-hand" evidence="2">
    <location>
        <begin position="534"/>
        <end position="569"/>
    </location>
</feature>
<evidence type="ECO:0000259" key="2">
    <source>
        <dbReference type="PROSITE" id="PS50222"/>
    </source>
</evidence>
<dbReference type="EMBL" id="CAMXCT010006541">
    <property type="protein sequence ID" value="CAI4015630.1"/>
    <property type="molecule type" value="Genomic_DNA"/>
</dbReference>
<dbReference type="InterPro" id="IPR002048">
    <property type="entry name" value="EF_hand_dom"/>
</dbReference>
<dbReference type="OrthoDB" id="482956at2759"/>
<protein>
    <submittedName>
        <fullName evidence="5">EF-hand domain-containing protein</fullName>
    </submittedName>
</protein>
<comment type="caution">
    <text evidence="3">The sequence shown here is derived from an EMBL/GenBank/DDBJ whole genome shotgun (WGS) entry which is preliminary data.</text>
</comment>
<evidence type="ECO:0000313" key="4">
    <source>
        <dbReference type="EMBL" id="CAL1169005.1"/>
    </source>
</evidence>